<comment type="caution">
    <text evidence="1">The sequence shown here is derived from an EMBL/GenBank/DDBJ whole genome shotgun (WGS) entry which is preliminary data.</text>
</comment>
<name>A0ACC2YSM1_9PEZI</name>
<proteinExistence type="predicted"/>
<organism evidence="1 2">
    <name type="scientific">Coniosporium tulheliwenetii</name>
    <dbReference type="NCBI Taxonomy" id="3383036"/>
    <lineage>
        <taxon>Eukaryota</taxon>
        <taxon>Fungi</taxon>
        <taxon>Dikarya</taxon>
        <taxon>Ascomycota</taxon>
        <taxon>Pezizomycotina</taxon>
        <taxon>Dothideomycetes</taxon>
        <taxon>Dothideomycetes incertae sedis</taxon>
        <taxon>Coniosporium</taxon>
    </lineage>
</organism>
<protein>
    <submittedName>
        <fullName evidence="1">PAB-dependent poly(A)-specific ribonuclease subunit 3</fullName>
    </submittedName>
</protein>
<evidence type="ECO:0000313" key="2">
    <source>
        <dbReference type="Proteomes" id="UP001172680"/>
    </source>
</evidence>
<accession>A0ACC2YSM1</accession>
<dbReference type="Proteomes" id="UP001172680">
    <property type="component" value="Unassembled WGS sequence"/>
</dbReference>
<evidence type="ECO:0000313" key="1">
    <source>
        <dbReference type="EMBL" id="KAJ9638415.1"/>
    </source>
</evidence>
<dbReference type="EMBL" id="JAPDRP010000021">
    <property type="protein sequence ID" value="KAJ9638415.1"/>
    <property type="molecule type" value="Genomic_DNA"/>
</dbReference>
<keyword evidence="2" id="KW-1185">Reference proteome</keyword>
<reference evidence="1" key="1">
    <citation type="submission" date="2022-10" db="EMBL/GenBank/DDBJ databases">
        <title>Culturing micro-colonial fungi from biological soil crusts in the Mojave desert and describing Neophaeococcomyces mojavensis, and introducing the new genera and species Taxawa tesnikishii.</title>
        <authorList>
            <person name="Kurbessoian T."/>
            <person name="Stajich J.E."/>
        </authorList>
    </citation>
    <scope>NUCLEOTIDE SEQUENCE</scope>
    <source>
        <strain evidence="1">JES_115</strain>
    </source>
</reference>
<gene>
    <name evidence="1" type="primary">PAN3</name>
    <name evidence="1" type="ORF">H2199_007103</name>
</gene>
<sequence>METDAENTSETQPNDTLCSNVLTTDVDDLVSDNVQADPSVTAPVLNPYSSYNTSSTSLAAAGQQANPYAQDASNISGTAYYQNANALAQPPQYHLYFPLGPYRENLLAYQKIAHNFFIPDDLREELQRKAEAARQVLPNSALPEVEHYHTLVPLDTNNQRNVTLFGYPSWVYKAVSSKDDYRLTNEKAIRSVQSWKRINNGGVVKIHDAFTTRAFGDSSLIFVTDYFPRSKTLVQEHLNYTPSYNRGRPITNQIPEATLWGYITQIASALKAIHSNGLAARVINLSKVIVTSKNRVRLNGCAILDVTQHDIPRPLQELQAEDLTQLGRLILCLANNNQNATLNIQKSLEHVGRTCSLQLKDCVTWLLTAAPPPSATLQSPGGTSVTPEKTIDTFLQAITTQIVNTFDNTLHANDTITSALALELENGRLFRIVSKLNFITERPEFDHNPMWAETGERYYLKLFRDFLYHSVDAQGKPVTDLGHVIAALNKVDAGSEEKCMLVSRDEQNVLLVSYRDVKRMVESCFLELVKGVLGGRGYEEVGRESW</sequence>